<organism evidence="1 2">
    <name type="scientific">Verticillium longisporum</name>
    <name type="common">Verticillium dahliae var. longisporum</name>
    <dbReference type="NCBI Taxonomy" id="100787"/>
    <lineage>
        <taxon>Eukaryota</taxon>
        <taxon>Fungi</taxon>
        <taxon>Dikarya</taxon>
        <taxon>Ascomycota</taxon>
        <taxon>Pezizomycotina</taxon>
        <taxon>Sordariomycetes</taxon>
        <taxon>Hypocreomycetidae</taxon>
        <taxon>Glomerellales</taxon>
        <taxon>Plectosphaerellaceae</taxon>
        <taxon>Verticillium</taxon>
    </lineage>
</organism>
<dbReference type="AlphaFoldDB" id="A0A0G4NAG0"/>
<name>A0A0G4NAG0_VERLO</name>
<feature type="non-terminal residue" evidence="1">
    <location>
        <position position="1"/>
    </location>
</feature>
<protein>
    <submittedName>
        <fullName evidence="1">Uncharacterized protein</fullName>
    </submittedName>
</protein>
<evidence type="ECO:0000313" key="1">
    <source>
        <dbReference type="EMBL" id="CRK43457.1"/>
    </source>
</evidence>
<proteinExistence type="predicted"/>
<evidence type="ECO:0000313" key="2">
    <source>
        <dbReference type="Proteomes" id="UP000045706"/>
    </source>
</evidence>
<sequence>FEALQPPLRYPLCTQRNAAWRDMARGCPAPGCGDRCGRPDCCTIL</sequence>
<gene>
    <name evidence="1" type="ORF">BN1723_019194</name>
</gene>
<dbReference type="EMBL" id="CVQI01033303">
    <property type="protein sequence ID" value="CRK43457.1"/>
    <property type="molecule type" value="Genomic_DNA"/>
</dbReference>
<dbReference type="Proteomes" id="UP000045706">
    <property type="component" value="Unassembled WGS sequence"/>
</dbReference>
<reference evidence="2" key="1">
    <citation type="submission" date="2015-05" db="EMBL/GenBank/DDBJ databases">
        <authorList>
            <person name="Fogelqvist Johan"/>
        </authorList>
    </citation>
    <scope>NUCLEOTIDE SEQUENCE [LARGE SCALE GENOMIC DNA]</scope>
</reference>
<accession>A0A0G4NAG0</accession>